<dbReference type="SMART" id="SM00184">
    <property type="entry name" value="RING"/>
    <property type="match status" value="1"/>
</dbReference>
<reference evidence="4" key="1">
    <citation type="submission" date="2020-12" db="EMBL/GenBank/DDBJ databases">
        <title>WGS assembly of Carya illinoinensis cv. Pawnee.</title>
        <authorList>
            <person name="Platts A."/>
            <person name="Shu S."/>
            <person name="Wright S."/>
            <person name="Barry K."/>
            <person name="Edger P."/>
            <person name="Pires J.C."/>
            <person name="Schmutz J."/>
        </authorList>
    </citation>
    <scope>NUCLEOTIDE SEQUENCE</scope>
    <source>
        <tissue evidence="4">Leaf</tissue>
    </source>
</reference>
<feature type="region of interest" description="Disordered" evidence="2">
    <location>
        <begin position="398"/>
        <end position="431"/>
    </location>
</feature>
<feature type="compositionally biased region" description="Gly residues" evidence="2">
    <location>
        <begin position="21"/>
        <end position="30"/>
    </location>
</feature>
<dbReference type="GO" id="GO:0008270">
    <property type="term" value="F:zinc ion binding"/>
    <property type="evidence" value="ECO:0007669"/>
    <property type="project" value="UniProtKB-KW"/>
</dbReference>
<dbReference type="InterPro" id="IPR001841">
    <property type="entry name" value="Znf_RING"/>
</dbReference>
<feature type="compositionally biased region" description="Polar residues" evidence="2">
    <location>
        <begin position="406"/>
        <end position="421"/>
    </location>
</feature>
<name>A0A8T1PUJ8_CARIL</name>
<dbReference type="CDD" id="cd16448">
    <property type="entry name" value="RING-H2"/>
    <property type="match status" value="1"/>
</dbReference>
<evidence type="ECO:0000256" key="1">
    <source>
        <dbReference type="PROSITE-ProRule" id="PRU00175"/>
    </source>
</evidence>
<comment type="caution">
    <text evidence="4">The sequence shown here is derived from an EMBL/GenBank/DDBJ whole genome shotgun (WGS) entry which is preliminary data.</text>
</comment>
<dbReference type="Pfam" id="PF13639">
    <property type="entry name" value="zf-RING_2"/>
    <property type="match status" value="1"/>
</dbReference>
<proteinExistence type="predicted"/>
<dbReference type="PROSITE" id="PS50089">
    <property type="entry name" value="ZF_RING_2"/>
    <property type="match status" value="1"/>
</dbReference>
<dbReference type="GO" id="GO:0004842">
    <property type="term" value="F:ubiquitin-protein transferase activity"/>
    <property type="evidence" value="ECO:0007669"/>
    <property type="project" value="InterPro"/>
</dbReference>
<organism evidence="4 5">
    <name type="scientific">Carya illinoinensis</name>
    <name type="common">Pecan</name>
    <dbReference type="NCBI Taxonomy" id="32201"/>
    <lineage>
        <taxon>Eukaryota</taxon>
        <taxon>Viridiplantae</taxon>
        <taxon>Streptophyta</taxon>
        <taxon>Embryophyta</taxon>
        <taxon>Tracheophyta</taxon>
        <taxon>Spermatophyta</taxon>
        <taxon>Magnoliopsida</taxon>
        <taxon>eudicotyledons</taxon>
        <taxon>Gunneridae</taxon>
        <taxon>Pentapetalae</taxon>
        <taxon>rosids</taxon>
        <taxon>fabids</taxon>
        <taxon>Fagales</taxon>
        <taxon>Juglandaceae</taxon>
        <taxon>Carya</taxon>
    </lineage>
</organism>
<gene>
    <name evidence="4" type="ORF">CIPAW_07G107800</name>
</gene>
<keyword evidence="1" id="KW-0862">Zinc</keyword>
<dbReference type="EMBL" id="CM031815">
    <property type="protein sequence ID" value="KAG6647866.1"/>
    <property type="molecule type" value="Genomic_DNA"/>
</dbReference>
<keyword evidence="1" id="KW-0863">Zinc-finger</keyword>
<feature type="region of interest" description="Disordered" evidence="2">
    <location>
        <begin position="7"/>
        <end position="30"/>
    </location>
</feature>
<feature type="domain" description="RING-type" evidence="3">
    <location>
        <begin position="42"/>
        <end position="87"/>
    </location>
</feature>
<evidence type="ECO:0000256" key="2">
    <source>
        <dbReference type="SAM" id="MobiDB-lite"/>
    </source>
</evidence>
<keyword evidence="1" id="KW-0479">Metal-binding</keyword>
<evidence type="ECO:0000313" key="4">
    <source>
        <dbReference type="EMBL" id="KAG6647866.1"/>
    </source>
</evidence>
<accession>A0A8T1PUJ8</accession>
<dbReference type="AlphaFoldDB" id="A0A8T1PUJ8"/>
<protein>
    <recommendedName>
        <fullName evidence="3">RING-type domain-containing protein</fullName>
    </recommendedName>
</protein>
<dbReference type="PANTHER" id="PTHR46798">
    <property type="entry name" value="OS09G0511500 PROTEIN"/>
    <property type="match status" value="1"/>
</dbReference>
<dbReference type="PANTHER" id="PTHR46798:SF5">
    <property type="entry name" value="E3 UBIQUITIN-PROTEIN LIGASE RFI2"/>
    <property type="match status" value="1"/>
</dbReference>
<dbReference type="InterPro" id="IPR044274">
    <property type="entry name" value="RFI2"/>
</dbReference>
<dbReference type="Proteomes" id="UP000811609">
    <property type="component" value="Chromosome 7"/>
</dbReference>
<evidence type="ECO:0000313" key="5">
    <source>
        <dbReference type="Proteomes" id="UP000811609"/>
    </source>
</evidence>
<sequence>MVGLERQAAHHHRLQMDGDGDGGGGGGDGAGVVAPKASGVSCSICLDLVSDDGGRSRAKLQCGHEFHLDCIGSAFNMKGEMQCPNCRKVEKGQWLYANGSSHSFPEFGMDDWNPDEDPYDLHYFEMPFRVQWCPFGELERIPPSFEEVESPSTTYHNLQEHHGTPAEPIATSPLAPHYVAYVGPIPPASSRSSDSIDEPNFIYPWNGLSGHNEIFNPHTFPTSSIQFHAWGHHSPPFSQFGSHINGADPASVPPVIRVSTHGDSDPITSSRFHSYPLLYAHGSGPRVGNSFVSTGVPHYPGANAQAHEVIHLSHAFHLQQRPSNSPGIPSHSTPVVRRIEGPGVLPLIVPAPIQPDRSGSFHIIPQPPSVPNFHEAENLLPNRYDAWEREHLSHFPPLASDRDSVWGSSHQTTADSDSVSRPSGVWRSHWS</sequence>
<keyword evidence="5" id="KW-1185">Reference proteome</keyword>
<evidence type="ECO:0000259" key="3">
    <source>
        <dbReference type="PROSITE" id="PS50089"/>
    </source>
</evidence>